<evidence type="ECO:0000313" key="2">
    <source>
        <dbReference type="EMBL" id="PNX95107.1"/>
    </source>
</evidence>
<proteinExistence type="predicted"/>
<feature type="region of interest" description="Disordered" evidence="1">
    <location>
        <begin position="56"/>
        <end position="112"/>
    </location>
</feature>
<feature type="region of interest" description="Disordered" evidence="1">
    <location>
        <begin position="128"/>
        <end position="163"/>
    </location>
</feature>
<dbReference type="STRING" id="57577.A0A2K3MWE6"/>
<organism evidence="2 3">
    <name type="scientific">Trifolium pratense</name>
    <name type="common">Red clover</name>
    <dbReference type="NCBI Taxonomy" id="57577"/>
    <lineage>
        <taxon>Eukaryota</taxon>
        <taxon>Viridiplantae</taxon>
        <taxon>Streptophyta</taxon>
        <taxon>Embryophyta</taxon>
        <taxon>Tracheophyta</taxon>
        <taxon>Spermatophyta</taxon>
        <taxon>Magnoliopsida</taxon>
        <taxon>eudicotyledons</taxon>
        <taxon>Gunneridae</taxon>
        <taxon>Pentapetalae</taxon>
        <taxon>rosids</taxon>
        <taxon>fabids</taxon>
        <taxon>Fabales</taxon>
        <taxon>Fabaceae</taxon>
        <taxon>Papilionoideae</taxon>
        <taxon>50 kb inversion clade</taxon>
        <taxon>NPAAA clade</taxon>
        <taxon>Hologalegina</taxon>
        <taxon>IRL clade</taxon>
        <taxon>Trifolieae</taxon>
        <taxon>Trifolium</taxon>
    </lineage>
</organism>
<dbReference type="PANTHER" id="PTHR33168">
    <property type="entry name" value="STRESS INDUCED PROTEIN-RELATED"/>
    <property type="match status" value="1"/>
</dbReference>
<feature type="compositionally biased region" description="Low complexity" evidence="1">
    <location>
        <begin position="58"/>
        <end position="68"/>
    </location>
</feature>
<reference evidence="2 3" key="2">
    <citation type="journal article" date="2017" name="Front. Plant Sci.">
        <title>Gene Classification and Mining of Molecular Markers Useful in Red Clover (Trifolium pratense) Breeding.</title>
        <authorList>
            <person name="Istvanek J."/>
            <person name="Dluhosova J."/>
            <person name="Dluhos P."/>
            <person name="Patkova L."/>
            <person name="Nedelnik J."/>
            <person name="Repkova J."/>
        </authorList>
    </citation>
    <scope>NUCLEOTIDE SEQUENCE [LARGE SCALE GENOMIC DNA]</scope>
    <source>
        <strain evidence="3">cv. Tatra</strain>
        <tissue evidence="2">Young leaves</tissue>
    </source>
</reference>
<feature type="compositionally biased region" description="Polar residues" evidence="1">
    <location>
        <begin position="73"/>
        <end position="82"/>
    </location>
</feature>
<sequence>MMDNGIHRQSSIRDHIRDKFKNSICCFTGNYHPHNVDDSSFGGEGFYNKLTIPRTPISPAGSSGSPSSWFKKSPTTSNNGTEFSRVRGRSQRLRGSRRGHNRQSQSADFSYDPSSYALNFESENAQDDFPIRNFSSRLPRSPPRSSSKVNYSDELPKEIVGCS</sequence>
<protein>
    <submittedName>
        <fullName evidence="2">Uncharacterized protein</fullName>
    </submittedName>
</protein>
<dbReference type="AlphaFoldDB" id="A0A2K3MWE6"/>
<feature type="compositionally biased region" description="Low complexity" evidence="1">
    <location>
        <begin position="135"/>
        <end position="147"/>
    </location>
</feature>
<comment type="caution">
    <text evidence="2">The sequence shown here is derived from an EMBL/GenBank/DDBJ whole genome shotgun (WGS) entry which is preliminary data.</text>
</comment>
<feature type="compositionally biased region" description="Polar residues" evidence="1">
    <location>
        <begin position="102"/>
        <end position="112"/>
    </location>
</feature>
<dbReference type="OrthoDB" id="657187at2759"/>
<dbReference type="Proteomes" id="UP000236291">
    <property type="component" value="Unassembled WGS sequence"/>
</dbReference>
<name>A0A2K3MWE6_TRIPR</name>
<evidence type="ECO:0000256" key="1">
    <source>
        <dbReference type="SAM" id="MobiDB-lite"/>
    </source>
</evidence>
<accession>A0A2K3MWE6</accession>
<dbReference type="EMBL" id="ASHM01013137">
    <property type="protein sequence ID" value="PNX95107.1"/>
    <property type="molecule type" value="Genomic_DNA"/>
</dbReference>
<gene>
    <name evidence="2" type="ORF">L195_g018290</name>
</gene>
<evidence type="ECO:0000313" key="3">
    <source>
        <dbReference type="Proteomes" id="UP000236291"/>
    </source>
</evidence>
<reference evidence="2 3" key="1">
    <citation type="journal article" date="2014" name="Am. J. Bot.">
        <title>Genome assembly and annotation for red clover (Trifolium pratense; Fabaceae).</title>
        <authorList>
            <person name="Istvanek J."/>
            <person name="Jaros M."/>
            <person name="Krenek A."/>
            <person name="Repkova J."/>
        </authorList>
    </citation>
    <scope>NUCLEOTIDE SEQUENCE [LARGE SCALE GENOMIC DNA]</scope>
    <source>
        <strain evidence="3">cv. Tatra</strain>
        <tissue evidence="2">Young leaves</tissue>
    </source>
</reference>
<feature type="compositionally biased region" description="Basic residues" evidence="1">
    <location>
        <begin position="86"/>
        <end position="101"/>
    </location>
</feature>
<dbReference type="Gramene" id="Tp57577_TGAC_v2_mRNA40185">
    <property type="protein sequence ID" value="Tp57577_TGAC_v2_mRNA40185"/>
    <property type="gene ID" value="Tp57577_TGAC_v2_gene38870"/>
</dbReference>